<evidence type="ECO:0000313" key="2">
    <source>
        <dbReference type="Proteomes" id="UP000189796"/>
    </source>
</evidence>
<dbReference type="Proteomes" id="UP000189796">
    <property type="component" value="Chromosome I"/>
</dbReference>
<protein>
    <submittedName>
        <fullName evidence="1">Uncharacterized protein</fullName>
    </submittedName>
</protein>
<accession>A0A1M5R0T1</accession>
<name>A0A1M5R0T1_9BRAD</name>
<proteinExistence type="predicted"/>
<organism evidence="1 2">
    <name type="scientific">Bradyrhizobium erythrophlei</name>
    <dbReference type="NCBI Taxonomy" id="1437360"/>
    <lineage>
        <taxon>Bacteria</taxon>
        <taxon>Pseudomonadati</taxon>
        <taxon>Pseudomonadota</taxon>
        <taxon>Alphaproteobacteria</taxon>
        <taxon>Hyphomicrobiales</taxon>
        <taxon>Nitrobacteraceae</taxon>
        <taxon>Bradyrhizobium</taxon>
    </lineage>
</organism>
<evidence type="ECO:0000313" key="1">
    <source>
        <dbReference type="EMBL" id="SHH19985.1"/>
    </source>
</evidence>
<gene>
    <name evidence="1" type="ORF">SAMN05443248_4038</name>
</gene>
<sequence length="529" mass="58287">MSRAAVHPDHSRRYFAVGFRDSNVRVVYPDDDDPLQFKQQVVASESSGFEFLRPETALSNLISGATVDLHRDLRLTLPSQFDGLPEWTIAAIVRVGWCRKGCERRKAHFFRDYTGAAFDRVLSIKPNTVMEPEFPSIEDDNMVSPHAREIEYALILSQMINIAKEDPSQMRLAIYEFARARLKTATSWADEAERERLSASLEKAIQGVEQFSARSDQKERLQLSTASAHRALGSSPVEATTTSMVPVHLVSSAPDGIPTRKEAYWRPEVQPVIEVQMRGRVSRLARVSIGILLFGLGLAVYTERTSLLGAGENLLSAIVLTPPKPVAPPLISEPAQTPVAADLKTAAASSSAPPFPLPTDYGVYAVSNAGLSELQTLPALVPDKRVAISTPVNQFSRTTLPDGKTKFVVFRRDLAGDALDQIEVRVVARVMRAVTFDAKGKPNFSPVSDAWNIRNLSYEFRVRPIAGNSEMVLVQPKDPDFTLPAGRYVLALKNQGYDFTVAGKVTDPSQCLERIDAANGSFYSVCQKQ</sequence>
<dbReference type="EMBL" id="LT670817">
    <property type="protein sequence ID" value="SHH19985.1"/>
    <property type="molecule type" value="Genomic_DNA"/>
</dbReference>
<reference evidence="1 2" key="1">
    <citation type="submission" date="2016-11" db="EMBL/GenBank/DDBJ databases">
        <authorList>
            <person name="Jaros S."/>
            <person name="Januszkiewicz K."/>
            <person name="Wedrychowicz H."/>
        </authorList>
    </citation>
    <scope>NUCLEOTIDE SEQUENCE [LARGE SCALE GENOMIC DNA]</scope>
    <source>
        <strain evidence="1 2">GAS138</strain>
    </source>
</reference>
<dbReference type="AlphaFoldDB" id="A0A1M5R0T1"/>